<feature type="domain" description="ACT" evidence="1">
    <location>
        <begin position="22"/>
        <end position="125"/>
    </location>
</feature>
<evidence type="ECO:0000313" key="3">
    <source>
        <dbReference type="Proteomes" id="UP000464378"/>
    </source>
</evidence>
<dbReference type="Proteomes" id="UP000464378">
    <property type="component" value="Chromosome"/>
</dbReference>
<dbReference type="Gene3D" id="3.30.2130.10">
    <property type="entry name" value="VC0802-like"/>
    <property type="match status" value="1"/>
</dbReference>
<organism evidence="2">
    <name type="scientific">Tuwongella immobilis</name>
    <dbReference type="NCBI Taxonomy" id="692036"/>
    <lineage>
        <taxon>Bacteria</taxon>
        <taxon>Pseudomonadati</taxon>
        <taxon>Planctomycetota</taxon>
        <taxon>Planctomycetia</taxon>
        <taxon>Gemmatales</taxon>
        <taxon>Gemmataceae</taxon>
        <taxon>Tuwongella</taxon>
    </lineage>
</organism>
<dbReference type="Pfam" id="PF19571">
    <property type="entry name" value="ACT_8"/>
    <property type="match status" value="1"/>
</dbReference>
<dbReference type="PANTHER" id="PTHR40099">
    <property type="entry name" value="ACETOLACTATE SYNTHASE, SMALL SUBUNIT"/>
    <property type="match status" value="1"/>
</dbReference>
<dbReference type="InParanoid" id="A0A6C2YMH0"/>
<evidence type="ECO:0000313" key="2">
    <source>
        <dbReference type="EMBL" id="VIP02112.1"/>
    </source>
</evidence>
<sequence length="163" mass="17917">MSYGDGAETDYLTARGRDWPSVRQFNVFLANRVGGLLDTVRRFEQANLRIVSLSVINSADCAVIRMVFSDPERATEILESAGIAYTESDLLVVKMPDDPQPILQICKALLVGEINIHYTYPILIGVGPSGSTALALYVEDHEAACVTLMREGFTIFTDSDLID</sequence>
<dbReference type="RefSeq" id="WP_162657319.1">
    <property type="nucleotide sequence ID" value="NZ_LR593887.1"/>
</dbReference>
<gene>
    <name evidence="2" type="ORF">GMBLW1_18480</name>
</gene>
<dbReference type="AlphaFoldDB" id="A0A6C2YMH0"/>
<reference evidence="2" key="1">
    <citation type="submission" date="2019-04" db="EMBL/GenBank/DDBJ databases">
        <authorList>
            <consortium name="Science for Life Laboratories"/>
        </authorList>
    </citation>
    <scope>NUCLEOTIDE SEQUENCE</scope>
    <source>
        <strain evidence="2">MBLW1</strain>
    </source>
</reference>
<keyword evidence="3" id="KW-1185">Reference proteome</keyword>
<dbReference type="EMBL" id="LR586016">
    <property type="protein sequence ID" value="VIP02112.1"/>
    <property type="molecule type" value="Genomic_DNA"/>
</dbReference>
<dbReference type="InterPro" id="IPR045739">
    <property type="entry name" value="ACT_dom_pair"/>
</dbReference>
<evidence type="ECO:0000259" key="1">
    <source>
        <dbReference type="Pfam" id="PF19571"/>
    </source>
</evidence>
<dbReference type="EMBL" id="LR593887">
    <property type="protein sequence ID" value="VTS00422.1"/>
    <property type="molecule type" value="Genomic_DNA"/>
</dbReference>
<name>A0A6C2YMH0_9BACT</name>
<dbReference type="KEGG" id="tim:GMBLW1_18480"/>
<protein>
    <recommendedName>
        <fullName evidence="1">ACT domain-containing protein</fullName>
    </recommendedName>
</protein>
<proteinExistence type="predicted"/>
<dbReference type="SUPFAM" id="SSF55021">
    <property type="entry name" value="ACT-like"/>
    <property type="match status" value="1"/>
</dbReference>
<accession>A0A6C2YMH0</accession>
<dbReference type="InterPro" id="IPR045865">
    <property type="entry name" value="ACT-like_dom_sf"/>
</dbReference>
<dbReference type="PANTHER" id="PTHR40099:SF1">
    <property type="entry name" value="ACETOLACTATE SYNTHASE, SMALL SUBUNIT"/>
    <property type="match status" value="1"/>
</dbReference>